<evidence type="ECO:0000256" key="3">
    <source>
        <dbReference type="ARBA" id="ARBA00029447"/>
    </source>
</evidence>
<gene>
    <name evidence="8" type="primary">mcp</name>
    <name evidence="8" type="ORF">PAUR_a0587</name>
</gene>
<reference evidence="8 9" key="1">
    <citation type="submission" date="2015-03" db="EMBL/GenBank/DDBJ databases">
        <title>Genome sequence of Pseudoalteromonas aurantia.</title>
        <authorList>
            <person name="Xie B.-B."/>
            <person name="Rong J.-C."/>
            <person name="Qin Q.-L."/>
            <person name="Zhang Y.-Z."/>
        </authorList>
    </citation>
    <scope>NUCLEOTIDE SEQUENCE [LARGE SCALE GENOMIC DNA]</scope>
    <source>
        <strain evidence="8 9">208</strain>
    </source>
</reference>
<keyword evidence="2 4" id="KW-0807">Transducer</keyword>
<dbReference type="Gene3D" id="1.10.287.950">
    <property type="entry name" value="Methyl-accepting chemotaxis protein"/>
    <property type="match status" value="1"/>
</dbReference>
<evidence type="ECO:0000256" key="4">
    <source>
        <dbReference type="PROSITE-ProRule" id="PRU00284"/>
    </source>
</evidence>
<evidence type="ECO:0000259" key="6">
    <source>
        <dbReference type="PROSITE" id="PS50111"/>
    </source>
</evidence>
<evidence type="ECO:0000313" key="8">
    <source>
        <dbReference type="EMBL" id="MBE0367257.1"/>
    </source>
</evidence>
<dbReference type="RefSeq" id="WP_192506711.1">
    <property type="nucleotide sequence ID" value="NZ_AQGV01000012.1"/>
</dbReference>
<feature type="transmembrane region" description="Helical" evidence="5">
    <location>
        <begin position="324"/>
        <end position="342"/>
    </location>
</feature>
<dbReference type="SMART" id="SM00283">
    <property type="entry name" value="MA"/>
    <property type="match status" value="1"/>
</dbReference>
<keyword evidence="9" id="KW-1185">Reference proteome</keyword>
<organism evidence="8 9">
    <name type="scientific">Pseudoalteromonas aurantia 208</name>
    <dbReference type="NCBI Taxonomy" id="1314867"/>
    <lineage>
        <taxon>Bacteria</taxon>
        <taxon>Pseudomonadati</taxon>
        <taxon>Pseudomonadota</taxon>
        <taxon>Gammaproteobacteria</taxon>
        <taxon>Alteromonadales</taxon>
        <taxon>Pseudoalteromonadaceae</taxon>
        <taxon>Pseudoalteromonas</taxon>
    </lineage>
</organism>
<dbReference type="Pfam" id="PF00015">
    <property type="entry name" value="MCPsignal"/>
    <property type="match status" value="1"/>
</dbReference>
<keyword evidence="5" id="KW-1133">Transmembrane helix</keyword>
<dbReference type="Gene3D" id="6.10.340.10">
    <property type="match status" value="1"/>
</dbReference>
<sequence length="676" mass="74363">MFKQLSIKQKIISGFSGLGLLLVVASALAYVALRQISAANIEVKSVAVPILHIADELRLQQVMLSKLITQAFSQNDVAALNRSKKTFVTYMDTYQAKKHELQTLTQGRTEFSQPIQAAIEQISLLEQHGNALFKAKLTVIAQLTEYHSQFSQLQQSYEQASSAMLDLELIETDNVKLRDEVVGTGIRIDDMLFTLSNNAQGILALSLVNLAQHQDDMRFLLGNMEDNFRFLQRQATGLNTQTQFSEFIQAQQHFTVLLDGPQSIYQTLQSKLSSQDNVLNVYADAEKSMGLAQQSLKQLQMAAKSQFTFYENIAQEKIEQAQRVTLLLAGVFVSLAVFIAIYTTKAMLGPLAAVNKMLGYLADGDFSREVKKRQDDEFGALIDNINTVKNNLKGLLEAIKSEVHELEVLSESSQVRSNLIAGNAMTQMQRMDNAAELSSSISNSAQLVSDESNSSLTGIRTANEQGTRVSLIANNNKQHMTALSEKMRDAVTVMERLSEHSQNIGSILDTIVSIAEQTNLLALNAAIEAARAGEQGRGFAVVADEVRTLASRTQSSTTEINQMIDTLQQDTETALQVIIQGRKEVGVSVEQSEALSAASVEIELALTEVVDMSTRVTDAALNQATDCQKIEVVMSEAQGTAKENADEMQHMAKNSESLSQFASSIIKLIERFKLSQ</sequence>
<feature type="domain" description="HAMP" evidence="7">
    <location>
        <begin position="345"/>
        <end position="397"/>
    </location>
</feature>
<feature type="domain" description="Methyl-accepting transducer" evidence="6">
    <location>
        <begin position="402"/>
        <end position="638"/>
    </location>
</feature>
<dbReference type="InterPro" id="IPR004089">
    <property type="entry name" value="MCPsignal_dom"/>
</dbReference>
<dbReference type="PROSITE" id="PS50111">
    <property type="entry name" value="CHEMOTAXIS_TRANSDUC_2"/>
    <property type="match status" value="1"/>
</dbReference>
<proteinExistence type="inferred from homology"/>
<dbReference type="PANTHER" id="PTHR32089:SF70">
    <property type="entry name" value="ENERGY TAXIS MODULATING METHYL ACCEPTING SENSORY TRANSDUCER"/>
    <property type="match status" value="1"/>
</dbReference>
<evidence type="ECO:0000259" key="7">
    <source>
        <dbReference type="PROSITE" id="PS50885"/>
    </source>
</evidence>
<name>A0ABR9E8E2_9GAMM</name>
<comment type="caution">
    <text evidence="8">The sequence shown here is derived from an EMBL/GenBank/DDBJ whole genome shotgun (WGS) entry which is preliminary data.</text>
</comment>
<comment type="similarity">
    <text evidence="3">Belongs to the methyl-accepting chemotaxis (MCP) protein family.</text>
</comment>
<protein>
    <submittedName>
        <fullName evidence="8">Methyl-accepting chemotaxis protein</fullName>
    </submittedName>
</protein>
<dbReference type="PANTHER" id="PTHR32089">
    <property type="entry name" value="METHYL-ACCEPTING CHEMOTAXIS PROTEIN MCPB"/>
    <property type="match status" value="1"/>
</dbReference>
<evidence type="ECO:0000313" key="9">
    <source>
        <dbReference type="Proteomes" id="UP000615755"/>
    </source>
</evidence>
<dbReference type="PROSITE" id="PS50885">
    <property type="entry name" value="HAMP"/>
    <property type="match status" value="1"/>
</dbReference>
<dbReference type="EMBL" id="AQGV01000012">
    <property type="protein sequence ID" value="MBE0367257.1"/>
    <property type="molecule type" value="Genomic_DNA"/>
</dbReference>
<dbReference type="SUPFAM" id="SSF58104">
    <property type="entry name" value="Methyl-accepting chemotaxis protein (MCP) signaling domain"/>
    <property type="match status" value="1"/>
</dbReference>
<comment type="subcellular location">
    <subcellularLocation>
        <location evidence="1">Membrane</location>
    </subcellularLocation>
</comment>
<dbReference type="Proteomes" id="UP000615755">
    <property type="component" value="Unassembled WGS sequence"/>
</dbReference>
<dbReference type="InterPro" id="IPR003660">
    <property type="entry name" value="HAMP_dom"/>
</dbReference>
<keyword evidence="5" id="KW-0472">Membrane</keyword>
<keyword evidence="5" id="KW-0812">Transmembrane</keyword>
<evidence type="ECO:0000256" key="2">
    <source>
        <dbReference type="ARBA" id="ARBA00023224"/>
    </source>
</evidence>
<evidence type="ECO:0000256" key="5">
    <source>
        <dbReference type="SAM" id="Phobius"/>
    </source>
</evidence>
<accession>A0ABR9E8E2</accession>
<evidence type="ECO:0000256" key="1">
    <source>
        <dbReference type="ARBA" id="ARBA00004370"/>
    </source>
</evidence>